<keyword evidence="1" id="KW-0808">Transferase</keyword>
<dbReference type="RefSeq" id="WP_053186422.1">
    <property type="nucleotide sequence ID" value="NZ_LGIA01000182.1"/>
</dbReference>
<evidence type="ECO:0000313" key="1">
    <source>
        <dbReference type="EMBL" id="KOH43586.1"/>
    </source>
</evidence>
<dbReference type="EC" id="2.7.4.14" evidence="1"/>
<dbReference type="GO" id="GO:0016301">
    <property type="term" value="F:kinase activity"/>
    <property type="evidence" value="ECO:0007669"/>
    <property type="project" value="UniProtKB-KW"/>
</dbReference>
<sequence>MENSLLNYMNKRFGEISPARRPESHVAGPVITISRQVGCGGVKVARNLAEALNEFVVCKKWQVISKEVLHESARQLELDPRKVNRLFTQADHSTFDEILEAFNAKMYKSDRMILKTVKEVIKGFAVDGCCIIVGRAGHIIARDIEHSLHIRLEAPLDWRVEKIASRNNISTDEALRFITETEKKRETFRKHYVNKKHPEEMFDLVINVSRFKSENIVKLIKSAIELKGITESLRSNVSYF</sequence>
<dbReference type="SUPFAM" id="SSF52540">
    <property type="entry name" value="P-loop containing nucleoside triphosphate hydrolases"/>
    <property type="match status" value="1"/>
</dbReference>
<comment type="caution">
    <text evidence="1">The sequence shown here is derived from an EMBL/GenBank/DDBJ whole genome shotgun (WGS) entry which is preliminary data.</text>
</comment>
<reference evidence="2" key="1">
    <citation type="submission" date="2015-07" db="EMBL/GenBank/DDBJ databases">
        <title>Genome sequencing of Sunxiuqinia dokdonensis strain SK.</title>
        <authorList>
            <person name="Ahn S."/>
            <person name="Kim B.-C."/>
        </authorList>
    </citation>
    <scope>NUCLEOTIDE SEQUENCE [LARGE SCALE GENOMIC DNA]</scope>
    <source>
        <strain evidence="2">SK</strain>
    </source>
</reference>
<dbReference type="AlphaFoldDB" id="A0A0L8V572"/>
<accession>A0A0L8V572</accession>
<keyword evidence="1" id="KW-0418">Kinase</keyword>
<dbReference type="EMBL" id="LGIA01000182">
    <property type="protein sequence ID" value="KOH43586.1"/>
    <property type="molecule type" value="Genomic_DNA"/>
</dbReference>
<dbReference type="OrthoDB" id="87655at2"/>
<gene>
    <name evidence="1" type="ORF">NC99_36700</name>
</gene>
<name>A0A0L8V572_9BACT</name>
<dbReference type="Pfam" id="PF13189">
    <property type="entry name" value="Cytidylate_kin2"/>
    <property type="match status" value="1"/>
</dbReference>
<dbReference type="Gene3D" id="3.40.50.300">
    <property type="entry name" value="P-loop containing nucleotide triphosphate hydrolases"/>
    <property type="match status" value="1"/>
</dbReference>
<organism evidence="1 2">
    <name type="scientific">Sunxiuqinia dokdonensis</name>
    <dbReference type="NCBI Taxonomy" id="1409788"/>
    <lineage>
        <taxon>Bacteria</taxon>
        <taxon>Pseudomonadati</taxon>
        <taxon>Bacteroidota</taxon>
        <taxon>Bacteroidia</taxon>
        <taxon>Marinilabiliales</taxon>
        <taxon>Prolixibacteraceae</taxon>
        <taxon>Sunxiuqinia</taxon>
    </lineage>
</organism>
<dbReference type="InterPro" id="IPR027417">
    <property type="entry name" value="P-loop_NTPase"/>
</dbReference>
<keyword evidence="2" id="KW-1185">Reference proteome</keyword>
<dbReference type="Proteomes" id="UP000036958">
    <property type="component" value="Unassembled WGS sequence"/>
</dbReference>
<evidence type="ECO:0000313" key="2">
    <source>
        <dbReference type="Proteomes" id="UP000036958"/>
    </source>
</evidence>
<proteinExistence type="predicted"/>
<dbReference type="STRING" id="1409788.NC99_36700"/>
<protein>
    <submittedName>
        <fullName evidence="1">UMP/CMP kinase</fullName>
        <ecNumber evidence="1">2.7.4.14</ecNumber>
    </submittedName>
</protein>